<keyword evidence="5" id="KW-1185">Reference proteome</keyword>
<protein>
    <submittedName>
        <fullName evidence="4">WD domain-containing protein, G-beta repeat-containing protein</fullName>
    </submittedName>
</protein>
<reference evidence="5" key="1">
    <citation type="submission" date="2016-12" db="EMBL/GenBank/DDBJ databases">
        <authorList>
            <person name="Varghese N."/>
            <person name="Submissions S."/>
        </authorList>
    </citation>
    <scope>NUCLEOTIDE SEQUENCE [LARGE SCALE GENOMIC DNA]</scope>
    <source>
        <strain evidence="5">DSM 25035</strain>
    </source>
</reference>
<evidence type="ECO:0000256" key="2">
    <source>
        <dbReference type="ARBA" id="ARBA00022737"/>
    </source>
</evidence>
<evidence type="ECO:0000313" key="4">
    <source>
        <dbReference type="EMBL" id="SHO60920.1"/>
    </source>
</evidence>
<keyword evidence="2" id="KW-0677">Repeat</keyword>
<dbReference type="PANTHER" id="PTHR19848:SF8">
    <property type="entry name" value="F-BOX AND WD REPEAT DOMAIN CONTAINING 7"/>
    <property type="match status" value="1"/>
</dbReference>
<dbReference type="PROSITE" id="PS50294">
    <property type="entry name" value="WD_REPEATS_REGION"/>
    <property type="match status" value="4"/>
</dbReference>
<keyword evidence="1 3" id="KW-0853">WD repeat</keyword>
<dbReference type="PRINTS" id="PR00320">
    <property type="entry name" value="GPROTEINBRPT"/>
</dbReference>
<dbReference type="Proteomes" id="UP000184609">
    <property type="component" value="Unassembled WGS sequence"/>
</dbReference>
<dbReference type="InterPro" id="IPR011047">
    <property type="entry name" value="Quinoprotein_ADH-like_sf"/>
</dbReference>
<dbReference type="InterPro" id="IPR001680">
    <property type="entry name" value="WD40_rpt"/>
</dbReference>
<dbReference type="CDD" id="cd00200">
    <property type="entry name" value="WD40"/>
    <property type="match status" value="1"/>
</dbReference>
<dbReference type="OrthoDB" id="933690at2"/>
<proteinExistence type="predicted"/>
<evidence type="ECO:0000256" key="3">
    <source>
        <dbReference type="PROSITE-ProRule" id="PRU00221"/>
    </source>
</evidence>
<gene>
    <name evidence="4" type="ORF">SAMN04488108_1116</name>
</gene>
<dbReference type="SMART" id="SM00320">
    <property type="entry name" value="WD40"/>
    <property type="match status" value="6"/>
</dbReference>
<dbReference type="InterPro" id="IPR020472">
    <property type="entry name" value="WD40_PAC1"/>
</dbReference>
<dbReference type="AlphaFoldDB" id="A0A1M7Z830"/>
<dbReference type="Gene3D" id="2.130.10.10">
    <property type="entry name" value="YVTN repeat-like/Quinoprotein amine dehydrogenase"/>
    <property type="match status" value="2"/>
</dbReference>
<feature type="repeat" description="WD" evidence="3">
    <location>
        <begin position="179"/>
        <end position="220"/>
    </location>
</feature>
<dbReference type="InterPro" id="IPR019775">
    <property type="entry name" value="WD40_repeat_CS"/>
</dbReference>
<accession>A0A1M7Z830</accession>
<feature type="repeat" description="WD" evidence="3">
    <location>
        <begin position="12"/>
        <end position="46"/>
    </location>
</feature>
<dbReference type="PROSITE" id="PS50082">
    <property type="entry name" value="WD_REPEATS_2"/>
    <property type="match status" value="4"/>
</dbReference>
<name>A0A1M7Z830_9BACT</name>
<sequence length="307" mass="34303">MVKIQVNKSHTLTGHNDCIYALAEGSDPRFFYTGAGDGMVVEWDLDAPKDGKLIAKLPHSVYALALDSLRNLLIIGHNFEGVHVIDLHDNKEIWSLKVTDQAIFDIKVWGDQLFVGTGDGVLIVIDIPTQSIKKHVKLSSKSIRVMDIALEKMHLAIGLSDHSIKILDLNNDFQPIANLVGHSNSVFGLAYSPDESVLSSGSRDAHLKFWNTENYELEEDVVAHMYAINYLSFKEDGKYLVSCSMDKSIKIWDVESKKLLKVIDKARNAGHGTSINKVVWSSYSQEVISVSDDRTISIWKITEPQHT</sequence>
<dbReference type="EMBL" id="FRXN01000001">
    <property type="protein sequence ID" value="SHO60920.1"/>
    <property type="molecule type" value="Genomic_DNA"/>
</dbReference>
<evidence type="ECO:0000256" key="1">
    <source>
        <dbReference type="ARBA" id="ARBA00022574"/>
    </source>
</evidence>
<dbReference type="STRING" id="1073327.SAMN04488108_1116"/>
<dbReference type="GO" id="GO:0000027">
    <property type="term" value="P:ribosomal large subunit assembly"/>
    <property type="evidence" value="ECO:0007669"/>
    <property type="project" value="TreeGrafter"/>
</dbReference>
<dbReference type="PROSITE" id="PS00678">
    <property type="entry name" value="WD_REPEATS_1"/>
    <property type="match status" value="2"/>
</dbReference>
<feature type="repeat" description="WD" evidence="3">
    <location>
        <begin position="221"/>
        <end position="262"/>
    </location>
</feature>
<feature type="repeat" description="WD" evidence="3">
    <location>
        <begin position="268"/>
        <end position="307"/>
    </location>
</feature>
<dbReference type="RefSeq" id="WP_073570723.1">
    <property type="nucleotide sequence ID" value="NZ_FRXN01000001.1"/>
</dbReference>
<dbReference type="PANTHER" id="PTHR19848">
    <property type="entry name" value="WD40 REPEAT PROTEIN"/>
    <property type="match status" value="1"/>
</dbReference>
<evidence type="ECO:0000313" key="5">
    <source>
        <dbReference type="Proteomes" id="UP000184609"/>
    </source>
</evidence>
<dbReference type="InterPro" id="IPR015943">
    <property type="entry name" value="WD40/YVTN_repeat-like_dom_sf"/>
</dbReference>
<dbReference type="Pfam" id="PF00400">
    <property type="entry name" value="WD40"/>
    <property type="match status" value="4"/>
</dbReference>
<organism evidence="4 5">
    <name type="scientific">Algoriphagus zhangzhouensis</name>
    <dbReference type="NCBI Taxonomy" id="1073327"/>
    <lineage>
        <taxon>Bacteria</taxon>
        <taxon>Pseudomonadati</taxon>
        <taxon>Bacteroidota</taxon>
        <taxon>Cytophagia</taxon>
        <taxon>Cytophagales</taxon>
        <taxon>Cyclobacteriaceae</taxon>
        <taxon>Algoriphagus</taxon>
    </lineage>
</organism>
<dbReference type="SUPFAM" id="SSF50998">
    <property type="entry name" value="Quinoprotein alcohol dehydrogenase-like"/>
    <property type="match status" value="1"/>
</dbReference>